<keyword evidence="3" id="KW-0963">Cytoplasm</keyword>
<dbReference type="GO" id="GO:0005874">
    <property type="term" value="C:microtubule"/>
    <property type="evidence" value="ECO:0007669"/>
    <property type="project" value="UniProtKB-KW"/>
</dbReference>
<evidence type="ECO:0000256" key="3">
    <source>
        <dbReference type="ARBA" id="ARBA00022490"/>
    </source>
</evidence>
<evidence type="ECO:0000256" key="6">
    <source>
        <dbReference type="ARBA" id="ARBA00023212"/>
    </source>
</evidence>
<feature type="coiled-coil region" evidence="7">
    <location>
        <begin position="32"/>
        <end position="59"/>
    </location>
</feature>
<comment type="similarity">
    <text evidence="2">Belongs to the MAP70 family.</text>
</comment>
<dbReference type="GO" id="GO:0008017">
    <property type="term" value="F:microtubule binding"/>
    <property type="evidence" value="ECO:0007669"/>
    <property type="project" value="InterPro"/>
</dbReference>
<evidence type="ECO:0000256" key="1">
    <source>
        <dbReference type="ARBA" id="ARBA00004245"/>
    </source>
</evidence>
<dbReference type="Pfam" id="PF07058">
    <property type="entry name" value="MAP70"/>
    <property type="match status" value="1"/>
</dbReference>
<feature type="region of interest" description="Disordered" evidence="8">
    <location>
        <begin position="554"/>
        <end position="577"/>
    </location>
</feature>
<keyword evidence="10" id="KW-1185">Reference proteome</keyword>
<feature type="coiled-coil region" evidence="7">
    <location>
        <begin position="135"/>
        <end position="322"/>
    </location>
</feature>
<comment type="subcellular location">
    <subcellularLocation>
        <location evidence="1">Cytoplasm</location>
        <location evidence="1">Cytoskeleton</location>
    </subcellularLocation>
</comment>
<dbReference type="Proteomes" id="UP001314170">
    <property type="component" value="Unassembled WGS sequence"/>
</dbReference>
<feature type="compositionally biased region" description="Polar residues" evidence="8">
    <location>
        <begin position="384"/>
        <end position="412"/>
    </location>
</feature>
<feature type="region of interest" description="Disordered" evidence="8">
    <location>
        <begin position="441"/>
        <end position="497"/>
    </location>
</feature>
<dbReference type="InterPro" id="IPR009768">
    <property type="entry name" value="MAP70"/>
</dbReference>
<sequence length="577" mass="64694">MVGYGNEEQVLGGGVGREELSLSHPDPIVLELNRLQNLLKEKERELGAAQGEIKALRATEALKDKAIEELRNGVSKLDEKLGVTKNLVECKNLEIKKLTNEKKDALAAQYAAEATLRRVHANQKDDDSLPIESVIAPLEAEIKMYKNEIAALQEDKKAMERLSKSKELALLEAEGILRSALERALIVEEVQNQNYELKRQIEICQEENRILEKTNRQKVLEVEKLSQTIHELEEAILVAGSAANTIRDYRRQISELNEEKRMLERELARATVSANRVATVVANEWKDENGKVMPVKQWLEERRLLQAEMQRLKDKLAISERTANAEAQLKEKLKLRLKTMEEGLKHASSFSANPNASCGSPKPGKTSNILGFLTSSGGMRKRSTSQPRGSTITRSYPLQQPNLETENANATGKLNRADSFKKKYGSGENMLRKGIWVSRSKVVDSSGKENTEVKTNSESYIDKHKNDDTTNSAETKNKAGGNEDLQNKGSTNSDSEDVVSGFLYDRLQKEVISLRKYCETKESSLNAKDQEIQMLMKKVDALTKSIEVESRKVKREAAAREKEAVSAKLNKPKRLGV</sequence>
<keyword evidence="6" id="KW-0206">Cytoskeleton</keyword>
<gene>
    <name evidence="9" type="ORF">DCAF_LOCUS932</name>
</gene>
<evidence type="ECO:0000256" key="4">
    <source>
        <dbReference type="ARBA" id="ARBA00022701"/>
    </source>
</evidence>
<protein>
    <recommendedName>
        <fullName evidence="11">Microtubule-associated protein 70-5</fullName>
    </recommendedName>
</protein>
<reference evidence="9 10" key="1">
    <citation type="submission" date="2024-01" db="EMBL/GenBank/DDBJ databases">
        <authorList>
            <person name="Waweru B."/>
        </authorList>
    </citation>
    <scope>NUCLEOTIDE SEQUENCE [LARGE SCALE GENOMIC DNA]</scope>
</reference>
<dbReference type="GO" id="GO:0007010">
    <property type="term" value="P:cytoskeleton organization"/>
    <property type="evidence" value="ECO:0007669"/>
    <property type="project" value="InterPro"/>
</dbReference>
<evidence type="ECO:0000313" key="10">
    <source>
        <dbReference type="Proteomes" id="UP001314170"/>
    </source>
</evidence>
<dbReference type="PANTHER" id="PTHR31246:SF5">
    <property type="entry name" value="MICROTUBULE-ASSOCIATED PROTEIN 70-5"/>
    <property type="match status" value="1"/>
</dbReference>
<evidence type="ECO:0000256" key="8">
    <source>
        <dbReference type="SAM" id="MobiDB-lite"/>
    </source>
</evidence>
<dbReference type="EMBL" id="CAWUPB010000079">
    <property type="protein sequence ID" value="CAK7323309.1"/>
    <property type="molecule type" value="Genomic_DNA"/>
</dbReference>
<evidence type="ECO:0000256" key="5">
    <source>
        <dbReference type="ARBA" id="ARBA00023054"/>
    </source>
</evidence>
<name>A0AAV1QRF7_9ROSI</name>
<evidence type="ECO:0008006" key="11">
    <source>
        <dbReference type="Google" id="ProtNLM"/>
    </source>
</evidence>
<evidence type="ECO:0000256" key="7">
    <source>
        <dbReference type="SAM" id="Coils"/>
    </source>
</evidence>
<dbReference type="PANTHER" id="PTHR31246">
    <property type="entry name" value="MICROTUBULE-ASSOCIATED PROTEIN 70-2"/>
    <property type="match status" value="1"/>
</dbReference>
<evidence type="ECO:0000313" key="9">
    <source>
        <dbReference type="EMBL" id="CAK7323309.1"/>
    </source>
</evidence>
<feature type="region of interest" description="Disordered" evidence="8">
    <location>
        <begin position="373"/>
        <end position="414"/>
    </location>
</feature>
<feature type="compositionally biased region" description="Basic and acidic residues" evidence="8">
    <location>
        <begin position="554"/>
        <end position="565"/>
    </location>
</feature>
<accession>A0AAV1QRF7</accession>
<dbReference type="AlphaFoldDB" id="A0AAV1QRF7"/>
<proteinExistence type="inferred from homology"/>
<evidence type="ECO:0000256" key="2">
    <source>
        <dbReference type="ARBA" id="ARBA00008825"/>
    </source>
</evidence>
<keyword evidence="5 7" id="KW-0175">Coiled coil</keyword>
<organism evidence="9 10">
    <name type="scientific">Dovyalis caffra</name>
    <dbReference type="NCBI Taxonomy" id="77055"/>
    <lineage>
        <taxon>Eukaryota</taxon>
        <taxon>Viridiplantae</taxon>
        <taxon>Streptophyta</taxon>
        <taxon>Embryophyta</taxon>
        <taxon>Tracheophyta</taxon>
        <taxon>Spermatophyta</taxon>
        <taxon>Magnoliopsida</taxon>
        <taxon>eudicotyledons</taxon>
        <taxon>Gunneridae</taxon>
        <taxon>Pentapetalae</taxon>
        <taxon>rosids</taxon>
        <taxon>fabids</taxon>
        <taxon>Malpighiales</taxon>
        <taxon>Salicaceae</taxon>
        <taxon>Flacourtieae</taxon>
        <taxon>Dovyalis</taxon>
    </lineage>
</organism>
<comment type="caution">
    <text evidence="9">The sequence shown here is derived from an EMBL/GenBank/DDBJ whole genome shotgun (WGS) entry which is preliminary data.</text>
</comment>
<keyword evidence="4" id="KW-0493">Microtubule</keyword>